<feature type="compositionally biased region" description="Basic residues" evidence="1">
    <location>
        <begin position="131"/>
        <end position="141"/>
    </location>
</feature>
<proteinExistence type="predicted"/>
<feature type="compositionally biased region" description="Low complexity" evidence="1">
    <location>
        <begin position="212"/>
        <end position="222"/>
    </location>
</feature>
<evidence type="ECO:0000256" key="1">
    <source>
        <dbReference type="SAM" id="MobiDB-lite"/>
    </source>
</evidence>
<dbReference type="EMBL" id="ODYU01006670">
    <property type="protein sequence ID" value="SOQ48717.1"/>
    <property type="molecule type" value="Genomic_DNA"/>
</dbReference>
<feature type="region of interest" description="Disordered" evidence="1">
    <location>
        <begin position="127"/>
        <end position="159"/>
    </location>
</feature>
<protein>
    <submittedName>
        <fullName evidence="2">SFRICE_005581</fullName>
    </submittedName>
</protein>
<accession>A0A2H1W6P5</accession>
<sequence length="359" mass="39498">MLEAHIHQQHFAKTRGDCHAATLDLGGLELVEFLVKQLRDLFQSSSEWSPLNVHRRRSRPRRRWRDKLDSYDKDWPLKALNREEWKEETLNHMAGSEEPWDRTGTRDGTRWDRMLRTNLRRAATAIAQSSLKRRSKTRAPRPARGAWPRAPAAGGRQHTEGLASVCRAAPPPGGRSADAFCIFLTKAAPGATARRVRKAVALYAVTLRSSLSGSARSGSGRQRPSRRQCVGGGGSAAAAGAAPHLLAAYRSDRSSRRSRRSAERRRPRACCAPTDEGGLGLFISRGPSSRSASCCWSGCFTITSARTLIQYVNEHGVVSVRVLSQLVALLAISPPGATCELDVSQDGRRSLARLCMWLS</sequence>
<gene>
    <name evidence="2" type="ORF">SFRICE_005581</name>
</gene>
<name>A0A2H1W6P5_SPOFR</name>
<organism evidence="2">
    <name type="scientific">Spodoptera frugiperda</name>
    <name type="common">Fall armyworm</name>
    <dbReference type="NCBI Taxonomy" id="7108"/>
    <lineage>
        <taxon>Eukaryota</taxon>
        <taxon>Metazoa</taxon>
        <taxon>Ecdysozoa</taxon>
        <taxon>Arthropoda</taxon>
        <taxon>Hexapoda</taxon>
        <taxon>Insecta</taxon>
        <taxon>Pterygota</taxon>
        <taxon>Neoptera</taxon>
        <taxon>Endopterygota</taxon>
        <taxon>Lepidoptera</taxon>
        <taxon>Glossata</taxon>
        <taxon>Ditrysia</taxon>
        <taxon>Noctuoidea</taxon>
        <taxon>Noctuidae</taxon>
        <taxon>Amphipyrinae</taxon>
        <taxon>Spodoptera</taxon>
    </lineage>
</organism>
<reference evidence="2" key="1">
    <citation type="submission" date="2016-07" db="EMBL/GenBank/DDBJ databases">
        <authorList>
            <person name="Bretaudeau A."/>
        </authorList>
    </citation>
    <scope>NUCLEOTIDE SEQUENCE</scope>
    <source>
        <strain evidence="2">Rice</strain>
        <tissue evidence="2">Whole body</tissue>
    </source>
</reference>
<feature type="compositionally biased region" description="Low complexity" evidence="1">
    <location>
        <begin position="142"/>
        <end position="156"/>
    </location>
</feature>
<feature type="region of interest" description="Disordered" evidence="1">
    <location>
        <begin position="212"/>
        <end position="237"/>
    </location>
</feature>
<evidence type="ECO:0000313" key="2">
    <source>
        <dbReference type="EMBL" id="SOQ48717.1"/>
    </source>
</evidence>
<dbReference type="AlphaFoldDB" id="A0A2H1W6P5"/>